<keyword evidence="9" id="KW-1185">Reference proteome</keyword>
<dbReference type="Proteomes" id="UP000324022">
    <property type="component" value="Unassembled WGS sequence"/>
</dbReference>
<dbReference type="GO" id="GO:0003681">
    <property type="term" value="F:bent DNA binding"/>
    <property type="evidence" value="ECO:0007669"/>
    <property type="project" value="TreeGrafter"/>
</dbReference>
<protein>
    <submittedName>
        <fullName evidence="8">Uncharacterized protein</fullName>
    </submittedName>
</protein>
<comment type="subcellular location">
    <subcellularLocation>
        <location evidence="1">Nucleus</location>
    </subcellularLocation>
</comment>
<gene>
    <name evidence="8" type="ORF">UTRI_00171</name>
</gene>
<evidence type="ECO:0000256" key="3">
    <source>
        <dbReference type="ARBA" id="ARBA00023015"/>
    </source>
</evidence>
<dbReference type="EMBL" id="OOIN01000002">
    <property type="protein sequence ID" value="SPO20695.1"/>
    <property type="molecule type" value="Genomic_DNA"/>
</dbReference>
<dbReference type="OrthoDB" id="3437960at2759"/>
<dbReference type="GO" id="GO:0005634">
    <property type="term" value="C:nucleus"/>
    <property type="evidence" value="ECO:0007669"/>
    <property type="project" value="UniProtKB-SubCell"/>
</dbReference>
<dbReference type="GO" id="GO:0001046">
    <property type="term" value="F:core promoter sequence-specific DNA binding"/>
    <property type="evidence" value="ECO:0007669"/>
    <property type="project" value="TreeGrafter"/>
</dbReference>
<proteinExistence type="inferred from homology"/>
<dbReference type="AlphaFoldDB" id="A0A5C3DQP9"/>
<dbReference type="GO" id="GO:0042795">
    <property type="term" value="P:snRNA transcription by RNA polymerase II"/>
    <property type="evidence" value="ECO:0007669"/>
    <property type="project" value="TreeGrafter"/>
</dbReference>
<evidence type="ECO:0000256" key="6">
    <source>
        <dbReference type="ARBA" id="ARBA00023242"/>
    </source>
</evidence>
<dbReference type="Pfam" id="PF12251">
    <property type="entry name" value="SNAPC3"/>
    <property type="match status" value="1"/>
</dbReference>
<organism evidence="8 9">
    <name type="scientific">Ustilago trichophora</name>
    <dbReference type="NCBI Taxonomy" id="86804"/>
    <lineage>
        <taxon>Eukaryota</taxon>
        <taxon>Fungi</taxon>
        <taxon>Dikarya</taxon>
        <taxon>Basidiomycota</taxon>
        <taxon>Ustilaginomycotina</taxon>
        <taxon>Ustilaginomycetes</taxon>
        <taxon>Ustilaginales</taxon>
        <taxon>Ustilaginaceae</taxon>
        <taxon>Ustilago</taxon>
    </lineage>
</organism>
<name>A0A5C3DQP9_9BASI</name>
<evidence type="ECO:0000256" key="2">
    <source>
        <dbReference type="ARBA" id="ARBA00010410"/>
    </source>
</evidence>
<keyword evidence="5" id="KW-0804">Transcription</keyword>
<comment type="similarity">
    <text evidence="2">Belongs to the SNAPC3/SRD2 family.</text>
</comment>
<evidence type="ECO:0000313" key="9">
    <source>
        <dbReference type="Proteomes" id="UP000324022"/>
    </source>
</evidence>
<dbReference type="GO" id="GO:0000978">
    <property type="term" value="F:RNA polymerase II cis-regulatory region sequence-specific DNA binding"/>
    <property type="evidence" value="ECO:0007669"/>
    <property type="project" value="TreeGrafter"/>
</dbReference>
<evidence type="ECO:0000256" key="7">
    <source>
        <dbReference type="SAM" id="MobiDB-lite"/>
    </source>
</evidence>
<dbReference type="PANTHER" id="PTHR13421:SF16">
    <property type="entry name" value="SNRNA-ACTIVATING PROTEIN COMPLEX SUBUNIT 3"/>
    <property type="match status" value="1"/>
</dbReference>
<sequence length="704" mass="78540">MSATRSRTEASQPYASEPFEPCTLALDRRNSKLAQLQRLRKHCNEAAGALTIDHEVDSIRASIRCKALDEDFSVAVRERWQNWSRNANPFRSDLASSAASELTATNLSGSDSDDPSEDSAMEEPNEQEETNPARKRKRRSAFRAKDIKIKVGNSELDLTQGWDAIRRERESHLHELDAALPSAFRFDQRQLQVYAHRLKPKYINSLDRPFEVNDIHKLLRPTWRPPVSTDAHDAQAHPSYLADKSETRSHPNVLTVSFFSSSLGLSKEEAAASIQVESPSTAANTDGDSMRDDYVKRICGDGLGGMRRSQTVELLSTHTLLDLQSSLVCWSDGQPERCDWSRRLARQMNKSRAIGKGQEAEISTGPPSQCQAQTSAQANLEDDSDEEDGNLDARFARFTGQRRETDAAIVIEDKLYTKGFRHGDAAHEADYAMLLDEWKKSTGNIDANVGWKATGGDVNLRIDRLNSIRIGKPYWMIHQGDCVHCFVFEQVRALRPSEELAPQNSVTATSVENAPAGAALIRFPRVTWLSTPTMLRFAADNKDNYGLGHRILHWDGLLPLTHRGLDLEASLQDASRAGPSLPTALQIAMGRTKRKDEGLLRKKQGKCLACSWRKAQVGILGGDRVRFPPTTSDQDDDAVVQGDPVIDGLDDHLTTVCTPCAALLGLPTRPTNTVRDSVETVELDWHRIDREKDRHAGWTVFPMY</sequence>
<dbReference type="InterPro" id="IPR022042">
    <property type="entry name" value="snRNA-activating_su3"/>
</dbReference>
<evidence type="ECO:0000256" key="1">
    <source>
        <dbReference type="ARBA" id="ARBA00004123"/>
    </source>
</evidence>
<evidence type="ECO:0000256" key="5">
    <source>
        <dbReference type="ARBA" id="ARBA00023163"/>
    </source>
</evidence>
<evidence type="ECO:0000313" key="8">
    <source>
        <dbReference type="EMBL" id="SPO20695.1"/>
    </source>
</evidence>
<feature type="compositionally biased region" description="Low complexity" evidence="7">
    <location>
        <begin position="101"/>
        <end position="110"/>
    </location>
</feature>
<dbReference type="PANTHER" id="PTHR13421">
    <property type="entry name" value="SNRNA-ACTIVATING PROTEIN COMPLEX SUBUNIT 3"/>
    <property type="match status" value="1"/>
</dbReference>
<accession>A0A5C3DQP9</accession>
<reference evidence="8 9" key="1">
    <citation type="submission" date="2018-03" db="EMBL/GenBank/DDBJ databases">
        <authorList>
            <person name="Guldener U."/>
        </authorList>
    </citation>
    <scope>NUCLEOTIDE SEQUENCE [LARGE SCALE GENOMIC DNA]</scope>
    <source>
        <strain evidence="8 9">NBRC100155</strain>
    </source>
</reference>
<feature type="region of interest" description="Disordered" evidence="7">
    <location>
        <begin position="349"/>
        <end position="388"/>
    </location>
</feature>
<feature type="compositionally biased region" description="Polar residues" evidence="7">
    <location>
        <begin position="365"/>
        <end position="378"/>
    </location>
</feature>
<keyword evidence="4" id="KW-0238">DNA-binding</keyword>
<dbReference type="GO" id="GO:0019185">
    <property type="term" value="C:snRNA-activating protein complex"/>
    <property type="evidence" value="ECO:0007669"/>
    <property type="project" value="TreeGrafter"/>
</dbReference>
<feature type="region of interest" description="Disordered" evidence="7">
    <location>
        <begin position="101"/>
        <end position="141"/>
    </location>
</feature>
<feature type="compositionally biased region" description="Acidic residues" evidence="7">
    <location>
        <begin position="111"/>
        <end position="129"/>
    </location>
</feature>
<dbReference type="GO" id="GO:0001006">
    <property type="term" value="F:RNA polymerase III type 3 promoter sequence-specific DNA binding"/>
    <property type="evidence" value="ECO:0007669"/>
    <property type="project" value="TreeGrafter"/>
</dbReference>
<evidence type="ECO:0000256" key="4">
    <source>
        <dbReference type="ARBA" id="ARBA00023125"/>
    </source>
</evidence>
<keyword evidence="3" id="KW-0805">Transcription regulation</keyword>
<keyword evidence="6" id="KW-0539">Nucleus</keyword>
<dbReference type="GO" id="GO:0042796">
    <property type="term" value="P:snRNA transcription by RNA polymerase III"/>
    <property type="evidence" value="ECO:0007669"/>
    <property type="project" value="TreeGrafter"/>
</dbReference>